<name>A0A0R3WF73_TAEAS</name>
<dbReference type="Proteomes" id="UP000282613">
    <property type="component" value="Unassembled WGS sequence"/>
</dbReference>
<reference evidence="2 3" key="2">
    <citation type="submission" date="2018-11" db="EMBL/GenBank/DDBJ databases">
        <authorList>
            <consortium name="Pathogen Informatics"/>
        </authorList>
    </citation>
    <scope>NUCLEOTIDE SEQUENCE [LARGE SCALE GENOMIC DNA]</scope>
</reference>
<gene>
    <name evidence="2" type="ORF">TASK_LOCUS9509</name>
</gene>
<evidence type="ECO:0000313" key="4">
    <source>
        <dbReference type="WBParaSite" id="TASK_0000950801-mRNA-1"/>
    </source>
</evidence>
<keyword evidence="3" id="KW-1185">Reference proteome</keyword>
<reference evidence="4" key="1">
    <citation type="submission" date="2017-02" db="UniProtKB">
        <authorList>
            <consortium name="WormBaseParasite"/>
        </authorList>
    </citation>
    <scope>IDENTIFICATION</scope>
</reference>
<proteinExistence type="predicted"/>
<accession>A0A0R3WF73</accession>
<organism evidence="4">
    <name type="scientific">Taenia asiatica</name>
    <name type="common">Asian tapeworm</name>
    <dbReference type="NCBI Taxonomy" id="60517"/>
    <lineage>
        <taxon>Eukaryota</taxon>
        <taxon>Metazoa</taxon>
        <taxon>Spiralia</taxon>
        <taxon>Lophotrochozoa</taxon>
        <taxon>Platyhelminthes</taxon>
        <taxon>Cestoda</taxon>
        <taxon>Eucestoda</taxon>
        <taxon>Cyclophyllidea</taxon>
        <taxon>Taeniidae</taxon>
        <taxon>Taenia</taxon>
    </lineage>
</organism>
<protein>
    <submittedName>
        <fullName evidence="4">Similar to</fullName>
    </submittedName>
</protein>
<feature type="region of interest" description="Disordered" evidence="1">
    <location>
        <begin position="109"/>
        <end position="129"/>
    </location>
</feature>
<dbReference type="AlphaFoldDB" id="A0A0R3WF73"/>
<sequence length="370" mass="42093">MYSCYSLLDLVKAMLYLIDHPDFDSPNNSFGILSDLAQLPTMTTRVLAGLSVKGRRFLPNAAWFEWARDNGCLFTEEEEVGESRNAIGIMGQLDHKGSEVIVAYTNTAASEDDKDSANETVDAPSDTASDTVPSFARIRYLFDPEDESFSWDPYAARWSPFEVESHRGLIWHPANDHNTDAYSVFYFIEFLGTEHHRNELGEHYNTLFIGNVLPQDGKGKQALFGGLFLEDNRRRGNFTCFLDEDGDDDGASQCIARLFDSAYSDQGRIANTRVHESDEEIEEPTSFASSSAYKDVRVPYPTITDFFECRHEYDYIRGSVNAGLDSEWKWFLHRTRWSIRFNPQQNVDLSMAGILVPPWRASLCRMLSDI</sequence>
<dbReference type="EMBL" id="UYRS01019210">
    <property type="protein sequence ID" value="VDK43692.1"/>
    <property type="molecule type" value="Genomic_DNA"/>
</dbReference>
<evidence type="ECO:0000313" key="3">
    <source>
        <dbReference type="Proteomes" id="UP000282613"/>
    </source>
</evidence>
<evidence type="ECO:0000256" key="1">
    <source>
        <dbReference type="SAM" id="MobiDB-lite"/>
    </source>
</evidence>
<dbReference type="WBParaSite" id="TASK_0000950801-mRNA-1">
    <property type="protein sequence ID" value="TASK_0000950801-mRNA-1"/>
    <property type="gene ID" value="TASK_0000950801"/>
</dbReference>
<evidence type="ECO:0000313" key="2">
    <source>
        <dbReference type="EMBL" id="VDK43692.1"/>
    </source>
</evidence>